<organism evidence="2 3">
    <name type="scientific">Anaerobium acetethylicum</name>
    <dbReference type="NCBI Taxonomy" id="1619234"/>
    <lineage>
        <taxon>Bacteria</taxon>
        <taxon>Bacillati</taxon>
        <taxon>Bacillota</taxon>
        <taxon>Clostridia</taxon>
        <taxon>Lachnospirales</taxon>
        <taxon>Lachnospiraceae</taxon>
        <taxon>Anaerobium</taxon>
    </lineage>
</organism>
<gene>
    <name evidence="2" type="ORF">SAMN05421730_10268</name>
</gene>
<dbReference type="Pfam" id="PF13630">
    <property type="entry name" value="SdpI"/>
    <property type="match status" value="1"/>
</dbReference>
<dbReference type="Proteomes" id="UP000199315">
    <property type="component" value="Unassembled WGS sequence"/>
</dbReference>
<dbReference type="STRING" id="1619234.SAMN05421730_10268"/>
<dbReference type="InterPro" id="IPR025962">
    <property type="entry name" value="SdpI/YhfL"/>
</dbReference>
<keyword evidence="1" id="KW-0472">Membrane</keyword>
<dbReference type="EMBL" id="FMKA01000026">
    <property type="protein sequence ID" value="SCP98775.1"/>
    <property type="molecule type" value="Genomic_DNA"/>
</dbReference>
<dbReference type="OrthoDB" id="3173919at2"/>
<protein>
    <submittedName>
        <fullName evidence="2">SdpI/YhfL protein family protein</fullName>
    </submittedName>
</protein>
<proteinExistence type="predicted"/>
<reference evidence="2 3" key="1">
    <citation type="submission" date="2016-09" db="EMBL/GenBank/DDBJ databases">
        <authorList>
            <person name="Capua I."/>
            <person name="De Benedictis P."/>
            <person name="Joannis T."/>
            <person name="Lombin L.H."/>
            <person name="Cattoli G."/>
        </authorList>
    </citation>
    <scope>NUCLEOTIDE SEQUENCE [LARGE SCALE GENOMIC DNA]</scope>
    <source>
        <strain evidence="2 3">GluBS11</strain>
    </source>
</reference>
<dbReference type="RefSeq" id="WP_091235938.1">
    <property type="nucleotide sequence ID" value="NZ_FMKA01000026.1"/>
</dbReference>
<feature type="transmembrane region" description="Helical" evidence="1">
    <location>
        <begin position="6"/>
        <end position="24"/>
    </location>
</feature>
<keyword evidence="1" id="KW-0812">Transmembrane</keyword>
<accession>A0A1D3TWX0</accession>
<feature type="transmembrane region" description="Helical" evidence="1">
    <location>
        <begin position="59"/>
        <end position="79"/>
    </location>
</feature>
<sequence>MFWINLLLGIMVPAILTAIGIIFLKHPPKEINFIAGYRTARSMKSREAWDFANRYSARLMLICGIMLLIISAAIMVIFRNKSEDIQAMIMVILCTVQTIAIVVTIIPVEKALKDKFDEQGRPKI</sequence>
<dbReference type="AlphaFoldDB" id="A0A1D3TWX0"/>
<keyword evidence="3" id="KW-1185">Reference proteome</keyword>
<evidence type="ECO:0000313" key="3">
    <source>
        <dbReference type="Proteomes" id="UP000199315"/>
    </source>
</evidence>
<evidence type="ECO:0000313" key="2">
    <source>
        <dbReference type="EMBL" id="SCP98775.1"/>
    </source>
</evidence>
<feature type="transmembrane region" description="Helical" evidence="1">
    <location>
        <begin position="85"/>
        <end position="106"/>
    </location>
</feature>
<name>A0A1D3TWX0_9FIRM</name>
<keyword evidence="1" id="KW-1133">Transmembrane helix</keyword>
<evidence type="ECO:0000256" key="1">
    <source>
        <dbReference type="SAM" id="Phobius"/>
    </source>
</evidence>